<comment type="cofactor">
    <cofactor evidence="1 6">
        <name>Mg(2+)</name>
        <dbReference type="ChEBI" id="CHEBI:18420"/>
    </cofactor>
</comment>
<dbReference type="InterPro" id="IPR006354">
    <property type="entry name" value="HAD-SF_hydro_IIA_hyp1"/>
</dbReference>
<evidence type="ECO:0000256" key="5">
    <source>
        <dbReference type="ARBA" id="ARBA00022842"/>
    </source>
</evidence>
<dbReference type="PIRSF" id="PIRSF000915">
    <property type="entry name" value="PGP-type_phosphatase"/>
    <property type="match status" value="1"/>
</dbReference>
<dbReference type="InterPro" id="IPR023214">
    <property type="entry name" value="HAD_sf"/>
</dbReference>
<dbReference type="Pfam" id="PF13344">
    <property type="entry name" value="Hydrolase_6"/>
    <property type="match status" value="1"/>
</dbReference>
<keyword evidence="3 6" id="KW-0479">Metal-binding</keyword>
<dbReference type="Gene3D" id="3.40.50.1000">
    <property type="entry name" value="HAD superfamily/HAD-like"/>
    <property type="match status" value="2"/>
</dbReference>
<organism evidence="7 8">
    <name type="scientific">Salinibacillus aidingensis</name>
    <dbReference type="NCBI Taxonomy" id="237684"/>
    <lineage>
        <taxon>Bacteria</taxon>
        <taxon>Bacillati</taxon>
        <taxon>Bacillota</taxon>
        <taxon>Bacilli</taxon>
        <taxon>Bacillales</taxon>
        <taxon>Bacillaceae</taxon>
        <taxon>Salinibacillus</taxon>
    </lineage>
</organism>
<evidence type="ECO:0000313" key="7">
    <source>
        <dbReference type="EMBL" id="GAA0500077.1"/>
    </source>
</evidence>
<evidence type="ECO:0000256" key="6">
    <source>
        <dbReference type="PIRNR" id="PIRNR000915"/>
    </source>
</evidence>
<sequence>MKNYQGYLIDLDGTVYLGKERIPYAREFINALNEKGLPHLFVTNNSSKRPDQVAKKLRDMDIPAETDQVFTTSMATATFLSKKKPDASVYAIGEVGLLDALSDHQLELVDEDADFVVIGIDRDVTYEKLAKGCLNINDGAGFISTNADVTIPTERGFLPGNGSLTSVLEVATGQKPTFIGKPQAIIMEQALEKLGLPKEETLMVGDNYPTDISAGMNAGLDTLLVLTGVTKREDLKHVEKQPTYVMNHLKEWLDQMK</sequence>
<accession>A0ABN1BKT0</accession>
<evidence type="ECO:0000256" key="1">
    <source>
        <dbReference type="ARBA" id="ARBA00001946"/>
    </source>
</evidence>
<dbReference type="SUPFAM" id="SSF56784">
    <property type="entry name" value="HAD-like"/>
    <property type="match status" value="1"/>
</dbReference>
<evidence type="ECO:0000256" key="3">
    <source>
        <dbReference type="ARBA" id="ARBA00022723"/>
    </source>
</evidence>
<dbReference type="PANTHER" id="PTHR19288:SF46">
    <property type="entry name" value="HALOACID DEHALOGENASE-LIKE HYDROLASE DOMAIN-CONTAINING PROTEIN 2"/>
    <property type="match status" value="1"/>
</dbReference>
<evidence type="ECO:0000256" key="4">
    <source>
        <dbReference type="ARBA" id="ARBA00022801"/>
    </source>
</evidence>
<evidence type="ECO:0000256" key="2">
    <source>
        <dbReference type="ARBA" id="ARBA00006696"/>
    </source>
</evidence>
<dbReference type="NCBIfam" id="TIGR01460">
    <property type="entry name" value="HAD-SF-IIA"/>
    <property type="match status" value="1"/>
</dbReference>
<dbReference type="RefSeq" id="WP_343842612.1">
    <property type="nucleotide sequence ID" value="NZ_BAAADO010000006.1"/>
</dbReference>
<reference evidence="7 8" key="1">
    <citation type="journal article" date="2019" name="Int. J. Syst. Evol. Microbiol.">
        <title>The Global Catalogue of Microorganisms (GCM) 10K type strain sequencing project: providing services to taxonomists for standard genome sequencing and annotation.</title>
        <authorList>
            <consortium name="The Broad Institute Genomics Platform"/>
            <consortium name="The Broad Institute Genome Sequencing Center for Infectious Disease"/>
            <person name="Wu L."/>
            <person name="Ma J."/>
        </authorList>
    </citation>
    <scope>NUCLEOTIDE SEQUENCE [LARGE SCALE GENOMIC DNA]</scope>
    <source>
        <strain evidence="7 8">JCM 12389</strain>
    </source>
</reference>
<dbReference type="PANTHER" id="PTHR19288">
    <property type="entry name" value="4-NITROPHENYLPHOSPHATASE-RELATED"/>
    <property type="match status" value="1"/>
</dbReference>
<name>A0ABN1BKT0_9BACI</name>
<dbReference type="InterPro" id="IPR006357">
    <property type="entry name" value="HAD-SF_hydro_IIA"/>
</dbReference>
<proteinExistence type="inferred from homology"/>
<keyword evidence="5 6" id="KW-0460">Magnesium</keyword>
<comment type="function">
    <text evidence="6">Catalyzes the dephosphorylation of 2-6 carbon acid sugars in vitro.</text>
</comment>
<keyword evidence="8" id="KW-1185">Reference proteome</keyword>
<gene>
    <name evidence="7" type="ORF">GCM10008986_29170</name>
</gene>
<dbReference type="Proteomes" id="UP001500880">
    <property type="component" value="Unassembled WGS sequence"/>
</dbReference>
<dbReference type="EMBL" id="BAAADO010000006">
    <property type="protein sequence ID" value="GAA0500077.1"/>
    <property type="molecule type" value="Genomic_DNA"/>
</dbReference>
<dbReference type="Pfam" id="PF13242">
    <property type="entry name" value="Hydrolase_like"/>
    <property type="match status" value="1"/>
</dbReference>
<dbReference type="EC" id="3.1.3.-" evidence="6"/>
<dbReference type="GO" id="GO:0016787">
    <property type="term" value="F:hydrolase activity"/>
    <property type="evidence" value="ECO:0007669"/>
    <property type="project" value="UniProtKB-KW"/>
</dbReference>
<dbReference type="SFLD" id="SFLDG01139">
    <property type="entry name" value="C2.A:_Pyridoxal_Phosphate_Phos"/>
    <property type="match status" value="1"/>
</dbReference>
<comment type="similarity">
    <text evidence="2 6">Belongs to the HAD-like hydrolase superfamily. NagD family.</text>
</comment>
<dbReference type="CDD" id="cd07530">
    <property type="entry name" value="HAD_Pase_UmpH-like"/>
    <property type="match status" value="1"/>
</dbReference>
<keyword evidence="4 7" id="KW-0378">Hydrolase</keyword>
<protein>
    <recommendedName>
        <fullName evidence="6">Acid sugar phosphatase</fullName>
        <ecNumber evidence="6">3.1.3.-</ecNumber>
    </recommendedName>
</protein>
<dbReference type="NCBIfam" id="TIGR01457">
    <property type="entry name" value="HAD-SF-IIA-hyp2"/>
    <property type="match status" value="1"/>
</dbReference>
<comment type="caution">
    <text evidence="7">The sequence shown here is derived from an EMBL/GenBank/DDBJ whole genome shotgun (WGS) entry which is preliminary data.</text>
</comment>
<dbReference type="SFLD" id="SFLDS00003">
    <property type="entry name" value="Haloacid_Dehalogenase"/>
    <property type="match status" value="1"/>
</dbReference>
<dbReference type="InterPro" id="IPR036412">
    <property type="entry name" value="HAD-like_sf"/>
</dbReference>
<evidence type="ECO:0000313" key="8">
    <source>
        <dbReference type="Proteomes" id="UP001500880"/>
    </source>
</evidence>